<organism evidence="1 2">
    <name type="scientific">Solanum tuberosum</name>
    <name type="common">Potato</name>
    <dbReference type="NCBI Taxonomy" id="4113"/>
    <lineage>
        <taxon>Eukaryota</taxon>
        <taxon>Viridiplantae</taxon>
        <taxon>Streptophyta</taxon>
        <taxon>Embryophyta</taxon>
        <taxon>Tracheophyta</taxon>
        <taxon>Spermatophyta</taxon>
        <taxon>Magnoliopsida</taxon>
        <taxon>eudicotyledons</taxon>
        <taxon>Gunneridae</taxon>
        <taxon>Pentapetalae</taxon>
        <taxon>asterids</taxon>
        <taxon>lamiids</taxon>
        <taxon>Solanales</taxon>
        <taxon>Solanaceae</taxon>
        <taxon>Solanoideae</taxon>
        <taxon>Solaneae</taxon>
        <taxon>Solanum</taxon>
    </lineage>
</organism>
<dbReference type="AlphaFoldDB" id="M1CJQ9"/>
<reference evidence="2" key="1">
    <citation type="journal article" date="2011" name="Nature">
        <title>Genome sequence and analysis of the tuber crop potato.</title>
        <authorList>
            <consortium name="The Potato Genome Sequencing Consortium"/>
        </authorList>
    </citation>
    <scope>NUCLEOTIDE SEQUENCE [LARGE SCALE GENOMIC DNA]</scope>
    <source>
        <strain evidence="2">cv. DM1-3 516 R44</strain>
    </source>
</reference>
<evidence type="ECO:0000313" key="1">
    <source>
        <dbReference type="EnsemblPlants" id="PGSC0003DMT400068960"/>
    </source>
</evidence>
<proteinExistence type="predicted"/>
<evidence type="ECO:0000313" key="2">
    <source>
        <dbReference type="Proteomes" id="UP000011115"/>
    </source>
</evidence>
<sequence length="88" mass="10181">MPRNSKLLSENSNQPLISLHYRVAICDLQLLVGSRVWCTYTSSYISWLDFQQFPRVIRGMLYVISKLLLVNIHNAPLLVNVLCKITFN</sequence>
<keyword evidence="2" id="KW-1185">Reference proteome</keyword>
<dbReference type="EnsemblPlants" id="PGSC0003DMT400068960">
    <property type="protein sequence ID" value="PGSC0003DMT400068960"/>
    <property type="gene ID" value="PGSC0003DMG400026822"/>
</dbReference>
<name>M1CJQ9_SOLTU</name>
<reference evidence="1" key="2">
    <citation type="submission" date="2015-06" db="UniProtKB">
        <authorList>
            <consortium name="EnsemblPlants"/>
        </authorList>
    </citation>
    <scope>IDENTIFICATION</scope>
    <source>
        <strain evidence="1">DM1-3 516 R44</strain>
    </source>
</reference>
<dbReference type="HOGENOM" id="CLU_2473378_0_0_1"/>
<dbReference type="InParanoid" id="M1CJQ9"/>
<dbReference type="Proteomes" id="UP000011115">
    <property type="component" value="Unassembled WGS sequence"/>
</dbReference>
<dbReference type="Gramene" id="PGSC0003DMT400068960">
    <property type="protein sequence ID" value="PGSC0003DMT400068960"/>
    <property type="gene ID" value="PGSC0003DMG400026822"/>
</dbReference>
<accession>M1CJQ9</accession>
<protein>
    <submittedName>
        <fullName evidence="1">Uncharacterized protein</fullName>
    </submittedName>
</protein>
<dbReference type="PaxDb" id="4113-PGSC0003DMT400068960"/>